<keyword evidence="3" id="KW-0479">Metal-binding</keyword>
<evidence type="ECO:0000256" key="5">
    <source>
        <dbReference type="ARBA" id="ARBA00022771"/>
    </source>
</evidence>
<comment type="subcellular location">
    <subcellularLocation>
        <location evidence="1">Nucleus</location>
    </subcellularLocation>
</comment>
<name>A0A8C1P8A6_CYPCA</name>
<evidence type="ECO:0000256" key="2">
    <source>
        <dbReference type="ARBA" id="ARBA00006991"/>
    </source>
</evidence>
<reference evidence="11" key="1">
    <citation type="submission" date="2025-08" db="UniProtKB">
        <authorList>
            <consortium name="Ensembl"/>
        </authorList>
    </citation>
    <scope>IDENTIFICATION</scope>
</reference>
<dbReference type="SUPFAM" id="SSF57667">
    <property type="entry name" value="beta-beta-alpha zinc fingers"/>
    <property type="match status" value="2"/>
</dbReference>
<dbReference type="PANTHER" id="PTHR23235">
    <property type="entry name" value="KRUEPPEL-LIKE TRANSCRIPTION FACTOR"/>
    <property type="match status" value="1"/>
</dbReference>
<accession>A0A8C1P8A6</accession>
<feature type="domain" description="C2H2-type" evidence="10">
    <location>
        <begin position="97"/>
        <end position="124"/>
    </location>
</feature>
<feature type="region of interest" description="Disordered" evidence="9">
    <location>
        <begin position="1"/>
        <end position="31"/>
    </location>
</feature>
<dbReference type="Gene3D" id="3.30.160.60">
    <property type="entry name" value="Classic Zinc Finger"/>
    <property type="match status" value="3"/>
</dbReference>
<keyword evidence="4" id="KW-0677">Repeat</keyword>
<feature type="domain" description="C2H2-type" evidence="10">
    <location>
        <begin position="69"/>
        <end position="96"/>
    </location>
</feature>
<dbReference type="GO" id="GO:0000978">
    <property type="term" value="F:RNA polymerase II cis-regulatory region sequence-specific DNA binding"/>
    <property type="evidence" value="ECO:0007669"/>
    <property type="project" value="TreeGrafter"/>
</dbReference>
<keyword evidence="5 8" id="KW-0863">Zinc-finger</keyword>
<keyword evidence="6" id="KW-0862">Zinc</keyword>
<evidence type="ECO:0000256" key="3">
    <source>
        <dbReference type="ARBA" id="ARBA00022723"/>
    </source>
</evidence>
<dbReference type="InterPro" id="IPR013087">
    <property type="entry name" value="Znf_C2H2_type"/>
</dbReference>
<organism evidence="11 12">
    <name type="scientific">Cyprinus carpio</name>
    <name type="common">Common carp</name>
    <dbReference type="NCBI Taxonomy" id="7962"/>
    <lineage>
        <taxon>Eukaryota</taxon>
        <taxon>Metazoa</taxon>
        <taxon>Chordata</taxon>
        <taxon>Craniata</taxon>
        <taxon>Vertebrata</taxon>
        <taxon>Euteleostomi</taxon>
        <taxon>Actinopterygii</taxon>
        <taxon>Neopterygii</taxon>
        <taxon>Teleostei</taxon>
        <taxon>Ostariophysi</taxon>
        <taxon>Cypriniformes</taxon>
        <taxon>Cyprinidae</taxon>
        <taxon>Cyprininae</taxon>
        <taxon>Cyprinus</taxon>
    </lineage>
</organism>
<comment type="similarity">
    <text evidence="2">Belongs to the krueppel C2H2-type zinc-finger protein family.</text>
</comment>
<dbReference type="Pfam" id="PF13465">
    <property type="entry name" value="zf-H2C2_2"/>
    <property type="match status" value="1"/>
</dbReference>
<evidence type="ECO:0000313" key="11">
    <source>
        <dbReference type="Ensembl" id="ENSCCRP00010103586.1"/>
    </source>
</evidence>
<dbReference type="Proteomes" id="UP000694427">
    <property type="component" value="Unplaced"/>
</dbReference>
<dbReference type="PROSITE" id="PS00028">
    <property type="entry name" value="ZINC_FINGER_C2H2_1"/>
    <property type="match status" value="2"/>
</dbReference>
<evidence type="ECO:0000256" key="4">
    <source>
        <dbReference type="ARBA" id="ARBA00022737"/>
    </source>
</evidence>
<dbReference type="PROSITE" id="PS50157">
    <property type="entry name" value="ZINC_FINGER_C2H2_2"/>
    <property type="match status" value="3"/>
</dbReference>
<dbReference type="SMART" id="SM00355">
    <property type="entry name" value="ZnF_C2H2"/>
    <property type="match status" value="3"/>
</dbReference>
<dbReference type="GO" id="GO:0008270">
    <property type="term" value="F:zinc ion binding"/>
    <property type="evidence" value="ECO:0007669"/>
    <property type="project" value="UniProtKB-KW"/>
</dbReference>
<evidence type="ECO:0000256" key="8">
    <source>
        <dbReference type="PROSITE-ProRule" id="PRU00042"/>
    </source>
</evidence>
<evidence type="ECO:0000313" key="12">
    <source>
        <dbReference type="Proteomes" id="UP000694427"/>
    </source>
</evidence>
<evidence type="ECO:0000256" key="9">
    <source>
        <dbReference type="SAM" id="MobiDB-lite"/>
    </source>
</evidence>
<keyword evidence="12" id="KW-1185">Reference proteome</keyword>
<dbReference type="GO" id="GO:0000981">
    <property type="term" value="F:DNA-binding transcription factor activity, RNA polymerase II-specific"/>
    <property type="evidence" value="ECO:0007669"/>
    <property type="project" value="TreeGrafter"/>
</dbReference>
<evidence type="ECO:0000256" key="6">
    <source>
        <dbReference type="ARBA" id="ARBA00022833"/>
    </source>
</evidence>
<feature type="compositionally biased region" description="Basic and acidic residues" evidence="9">
    <location>
        <begin position="1"/>
        <end position="29"/>
    </location>
</feature>
<keyword evidence="7" id="KW-0539">Nucleus</keyword>
<evidence type="ECO:0000259" key="10">
    <source>
        <dbReference type="PROSITE" id="PS50157"/>
    </source>
</evidence>
<dbReference type="FunFam" id="3.30.160.60:FF:001483">
    <property type="entry name" value="Zinc finger protein 1005"/>
    <property type="match status" value="1"/>
</dbReference>
<protein>
    <recommendedName>
        <fullName evidence="10">C2H2-type domain-containing protein</fullName>
    </recommendedName>
</protein>
<dbReference type="Ensembl" id="ENSCCRT00010115085.1">
    <property type="protein sequence ID" value="ENSCCRP00010103586.1"/>
    <property type="gene ID" value="ENSCCRG00010045623.1"/>
</dbReference>
<dbReference type="GO" id="GO:0005634">
    <property type="term" value="C:nucleus"/>
    <property type="evidence" value="ECO:0007669"/>
    <property type="project" value="UniProtKB-SubCell"/>
</dbReference>
<dbReference type="InterPro" id="IPR036236">
    <property type="entry name" value="Znf_C2H2_sf"/>
</dbReference>
<dbReference type="PANTHER" id="PTHR23235:SF142">
    <property type="entry name" value="ZINC FINGER PROTEIN 384"/>
    <property type="match status" value="1"/>
</dbReference>
<dbReference type="AlphaFoldDB" id="A0A8C1P8A6"/>
<evidence type="ECO:0000256" key="1">
    <source>
        <dbReference type="ARBA" id="ARBA00004123"/>
    </source>
</evidence>
<sequence>MSDPEPCKMEQEDTEEQRRHTGEKMEETGHSILSFDGVKNHMCSDCGKTFMRDAELKLHQRIHTGEKPYKCSHCDKRFAQFGSWKRHERTHTGEKPYYCFSCGKSFTQSSSLLRHTRNICLKSH</sequence>
<evidence type="ECO:0000256" key="7">
    <source>
        <dbReference type="ARBA" id="ARBA00023242"/>
    </source>
</evidence>
<reference evidence="11" key="2">
    <citation type="submission" date="2025-09" db="UniProtKB">
        <authorList>
            <consortium name="Ensembl"/>
        </authorList>
    </citation>
    <scope>IDENTIFICATION</scope>
</reference>
<feature type="domain" description="C2H2-type" evidence="10">
    <location>
        <begin position="41"/>
        <end position="68"/>
    </location>
</feature>
<dbReference type="FunFam" id="3.30.160.60:FF:003539">
    <property type="match status" value="1"/>
</dbReference>
<dbReference type="FunFam" id="3.30.160.60:FF:000785">
    <property type="entry name" value="zinc finger protein 648"/>
    <property type="match status" value="1"/>
</dbReference>
<dbReference type="Pfam" id="PF00096">
    <property type="entry name" value="zf-C2H2"/>
    <property type="match status" value="1"/>
</dbReference>
<proteinExistence type="inferred from homology"/>